<sequence>MVTLHKRLGRAVNVYTMDLRGTGRSSRLECVSSQATTSGSPSGTDIDPTEVAACARGLQNKYGDLASFSVTSAAMDVSTFILKHTNGASNIVYGSSHIATLMLQRLMQLKPSGVTGYVLDSAAASVVPSGKKTYWSKWDVDFNEVSEHVLNLCSEDTDCSSHFKTATLSATLHDVMSKFDKDPNSTCATLVRNFTEDEPSSGLRSTLGGLVRGPPMRSLIPPVVYRLNRCEPLDVETLTRFFTIITQDAGTAGDTLISNVAFQMTIFSEMWPKPSPSYAELEAQHKNLSISFLGVYESLPLYCAYTKDQSPVCEEYTFGHYEANPIAYSKDHFWSEAAVVSSEASVLLLSGKLDVQAHHKYSEYIYEALETSKKELVVFDFSSHKTLEDTAFGESETTCAMELLASFVSCNGDLACLDKSCMAEMPAFDMTVPADIAENCFGSMDAYDGALIENAGIAGGTPA</sequence>
<dbReference type="OMA" id="YLDCATT"/>
<dbReference type="EMBL" id="JH598187">
    <property type="status" value="NOT_ANNOTATED_CDS"/>
    <property type="molecule type" value="Genomic_DNA"/>
</dbReference>
<name>M4BF16_HYAAE</name>
<protein>
    <recommendedName>
        <fullName evidence="4">Peptidase S33 tripeptidyl aminopeptidase-like C-terminal domain-containing protein</fullName>
    </recommendedName>
</protein>
<dbReference type="VEuPathDB" id="FungiDB:HpaG804884"/>
<evidence type="ECO:0000256" key="1">
    <source>
        <dbReference type="ARBA" id="ARBA00008645"/>
    </source>
</evidence>
<evidence type="ECO:0008006" key="4">
    <source>
        <dbReference type="Google" id="ProtNLM"/>
    </source>
</evidence>
<dbReference type="PANTHER" id="PTHR43039">
    <property type="entry name" value="ESTERASE-RELATED"/>
    <property type="match status" value="1"/>
</dbReference>
<dbReference type="SUPFAM" id="SSF53474">
    <property type="entry name" value="alpha/beta-Hydrolases"/>
    <property type="match status" value="1"/>
</dbReference>
<accession>M4BF16</accession>
<evidence type="ECO:0000313" key="2">
    <source>
        <dbReference type="EnsemblProtists" id="HpaP804884"/>
    </source>
</evidence>
<reference evidence="2" key="2">
    <citation type="submission" date="2015-06" db="UniProtKB">
        <authorList>
            <consortium name="EnsemblProtists"/>
        </authorList>
    </citation>
    <scope>IDENTIFICATION</scope>
    <source>
        <strain evidence="2">Emoy2</strain>
    </source>
</reference>
<dbReference type="Gene3D" id="3.40.50.1820">
    <property type="entry name" value="alpha/beta hydrolase"/>
    <property type="match status" value="1"/>
</dbReference>
<keyword evidence="3" id="KW-1185">Reference proteome</keyword>
<comment type="similarity">
    <text evidence="1">Belongs to the AB hydrolase superfamily.</text>
</comment>
<dbReference type="HOGENOM" id="CLU_017880_2_0_1"/>
<dbReference type="InParanoid" id="M4BF16"/>
<organism evidence="2 3">
    <name type="scientific">Hyaloperonospora arabidopsidis (strain Emoy2)</name>
    <name type="common">Downy mildew agent</name>
    <name type="synonym">Peronospora arabidopsidis</name>
    <dbReference type="NCBI Taxonomy" id="559515"/>
    <lineage>
        <taxon>Eukaryota</taxon>
        <taxon>Sar</taxon>
        <taxon>Stramenopiles</taxon>
        <taxon>Oomycota</taxon>
        <taxon>Peronosporomycetes</taxon>
        <taxon>Peronosporales</taxon>
        <taxon>Peronosporaceae</taxon>
        <taxon>Hyaloperonospora</taxon>
    </lineage>
</organism>
<dbReference type="EnsemblProtists" id="HpaT804884">
    <property type="protein sequence ID" value="HpaP804884"/>
    <property type="gene ID" value="HpaG804884"/>
</dbReference>
<dbReference type="AlphaFoldDB" id="M4BF16"/>
<dbReference type="InterPro" id="IPR029058">
    <property type="entry name" value="AB_hydrolase_fold"/>
</dbReference>
<dbReference type="eggNOG" id="ENOG502SIRQ">
    <property type="taxonomic scope" value="Eukaryota"/>
</dbReference>
<reference evidence="3" key="1">
    <citation type="journal article" date="2010" name="Science">
        <title>Signatures of adaptation to obligate biotrophy in the Hyaloperonospora arabidopsidis genome.</title>
        <authorList>
            <person name="Baxter L."/>
            <person name="Tripathy S."/>
            <person name="Ishaque N."/>
            <person name="Boot N."/>
            <person name="Cabral A."/>
            <person name="Kemen E."/>
            <person name="Thines M."/>
            <person name="Ah-Fong A."/>
            <person name="Anderson R."/>
            <person name="Badejoko W."/>
            <person name="Bittner-Eddy P."/>
            <person name="Boore J.L."/>
            <person name="Chibucos M.C."/>
            <person name="Coates M."/>
            <person name="Dehal P."/>
            <person name="Delehaunty K."/>
            <person name="Dong S."/>
            <person name="Downton P."/>
            <person name="Dumas B."/>
            <person name="Fabro G."/>
            <person name="Fronick C."/>
            <person name="Fuerstenberg S.I."/>
            <person name="Fulton L."/>
            <person name="Gaulin E."/>
            <person name="Govers F."/>
            <person name="Hughes L."/>
            <person name="Humphray S."/>
            <person name="Jiang R.H."/>
            <person name="Judelson H."/>
            <person name="Kamoun S."/>
            <person name="Kyung K."/>
            <person name="Meijer H."/>
            <person name="Minx P."/>
            <person name="Morris P."/>
            <person name="Nelson J."/>
            <person name="Phuntumart V."/>
            <person name="Qutob D."/>
            <person name="Rehmany A."/>
            <person name="Rougon-Cardoso A."/>
            <person name="Ryden P."/>
            <person name="Torto-Alalibo T."/>
            <person name="Studholme D."/>
            <person name="Wang Y."/>
            <person name="Win J."/>
            <person name="Wood J."/>
            <person name="Clifton S.W."/>
            <person name="Rogers J."/>
            <person name="Van den Ackerveken G."/>
            <person name="Jones J.D."/>
            <person name="McDowell J.M."/>
            <person name="Beynon J."/>
            <person name="Tyler B.M."/>
        </authorList>
    </citation>
    <scope>NUCLEOTIDE SEQUENCE [LARGE SCALE GENOMIC DNA]</scope>
    <source>
        <strain evidence="3">Emoy2</strain>
    </source>
</reference>
<evidence type="ECO:0000313" key="3">
    <source>
        <dbReference type="Proteomes" id="UP000011713"/>
    </source>
</evidence>
<proteinExistence type="inferred from homology"/>
<dbReference type="Proteomes" id="UP000011713">
    <property type="component" value="Unassembled WGS sequence"/>
</dbReference>